<dbReference type="InterPro" id="IPR036424">
    <property type="entry name" value="UPP_synth-like_sf"/>
</dbReference>
<feature type="binding site" evidence="2">
    <location>
        <position position="61"/>
    </location>
    <ligand>
        <name>substrate</name>
    </ligand>
</feature>
<feature type="binding site" evidence="2">
    <location>
        <begin position="182"/>
        <end position="184"/>
    </location>
    <ligand>
        <name>substrate</name>
    </ligand>
</feature>
<proteinExistence type="inferred from homology"/>
<feature type="binding site" evidence="2">
    <location>
        <begin position="57"/>
        <end position="59"/>
    </location>
    <ligand>
        <name>substrate</name>
    </ligand>
</feature>
<dbReference type="GO" id="GO:0016094">
    <property type="term" value="P:polyprenol biosynthetic process"/>
    <property type="evidence" value="ECO:0007669"/>
    <property type="project" value="TreeGrafter"/>
</dbReference>
<gene>
    <name evidence="3" type="ORF">A2226_00785</name>
</gene>
<dbReference type="EMBL" id="MHTB01000054">
    <property type="protein sequence ID" value="OHA54234.1"/>
    <property type="molecule type" value="Genomic_DNA"/>
</dbReference>
<protein>
    <recommendedName>
        <fullName evidence="2">Isoprenyl transferase</fullName>
        <ecNumber evidence="2">2.5.1.-</ecNumber>
    </recommendedName>
</protein>
<feature type="active site" evidence="2">
    <location>
        <position position="12"/>
    </location>
</feature>
<dbReference type="Proteomes" id="UP000178936">
    <property type="component" value="Unassembled WGS sequence"/>
</dbReference>
<feature type="binding site" evidence="2">
    <location>
        <position position="17"/>
    </location>
    <ligand>
        <name>substrate</name>
    </ligand>
</feature>
<feature type="binding site" evidence="2">
    <location>
        <position position="29"/>
    </location>
    <ligand>
        <name>substrate</name>
    </ligand>
</feature>
<dbReference type="Gene3D" id="3.40.1180.10">
    <property type="entry name" value="Decaprenyl diphosphate synthase-like"/>
    <property type="match status" value="1"/>
</dbReference>
<feature type="binding site" evidence="2">
    <location>
        <position position="12"/>
    </location>
    <ligand>
        <name>Mg(2+)</name>
        <dbReference type="ChEBI" id="CHEBI:18420"/>
    </ligand>
</feature>
<feature type="binding site" evidence="2">
    <location>
        <begin position="13"/>
        <end position="16"/>
    </location>
    <ligand>
        <name>substrate</name>
    </ligand>
</feature>
<dbReference type="PANTHER" id="PTHR10291:SF0">
    <property type="entry name" value="DEHYDRODOLICHYL DIPHOSPHATE SYNTHASE 2"/>
    <property type="match status" value="1"/>
</dbReference>
<evidence type="ECO:0000256" key="2">
    <source>
        <dbReference type="HAMAP-Rule" id="MF_01139"/>
    </source>
</evidence>
<dbReference type="EC" id="2.5.1.-" evidence="2"/>
<keyword evidence="1 2" id="KW-0808">Transferase</keyword>
<feature type="binding site" evidence="2">
    <location>
        <position position="176"/>
    </location>
    <ligand>
        <name>substrate</name>
    </ligand>
</feature>
<feature type="binding site" evidence="2">
    <location>
        <position position="195"/>
    </location>
    <ligand>
        <name>Mg(2+)</name>
        <dbReference type="ChEBI" id="CHEBI:18420"/>
    </ligand>
</feature>
<dbReference type="SUPFAM" id="SSF64005">
    <property type="entry name" value="Undecaprenyl diphosphate synthase"/>
    <property type="match status" value="1"/>
</dbReference>
<dbReference type="InterPro" id="IPR018520">
    <property type="entry name" value="UPP_synth-like_CS"/>
</dbReference>
<evidence type="ECO:0000313" key="4">
    <source>
        <dbReference type="Proteomes" id="UP000178936"/>
    </source>
</evidence>
<name>A0A1G2Q0X8_9BACT</name>
<feature type="active site" description="Proton acceptor" evidence="2">
    <location>
        <position position="60"/>
    </location>
</feature>
<comment type="similarity">
    <text evidence="2">Belongs to the UPP synthase family.</text>
</comment>
<dbReference type="PANTHER" id="PTHR10291">
    <property type="entry name" value="DEHYDRODOLICHYL DIPHOSPHATE SYNTHASE FAMILY MEMBER"/>
    <property type="match status" value="1"/>
</dbReference>
<comment type="function">
    <text evidence="2">Catalyzes the condensation of isopentenyl diphosphate (IPP) with allylic pyrophosphates generating different type of terpenoids.</text>
</comment>
<keyword evidence="2" id="KW-0460">Magnesium</keyword>
<evidence type="ECO:0000313" key="3">
    <source>
        <dbReference type="EMBL" id="OHA54234.1"/>
    </source>
</evidence>
<evidence type="ECO:0000256" key="1">
    <source>
        <dbReference type="ARBA" id="ARBA00022679"/>
    </source>
</evidence>
<dbReference type="NCBIfam" id="TIGR00055">
    <property type="entry name" value="uppS"/>
    <property type="match status" value="1"/>
</dbReference>
<comment type="caution">
    <text evidence="3">The sequence shown here is derived from an EMBL/GenBank/DDBJ whole genome shotgun (WGS) entry which is preliminary data.</text>
</comment>
<feature type="binding site" evidence="2">
    <location>
        <position position="63"/>
    </location>
    <ligand>
        <name>substrate</name>
    </ligand>
</feature>
<comment type="caution">
    <text evidence="2">Lacks conserved residue(s) required for the propagation of feature annotation.</text>
</comment>
<organism evidence="3 4">
    <name type="scientific">Candidatus Veblenbacteria bacterium RIFOXYA2_FULL_43_9</name>
    <dbReference type="NCBI Taxonomy" id="1802425"/>
    <lineage>
        <taxon>Bacteria</taxon>
        <taxon>Candidatus Vebleniibacteriota</taxon>
    </lineage>
</organism>
<comment type="subunit">
    <text evidence="2">Homodimer.</text>
</comment>
<reference evidence="3 4" key="1">
    <citation type="journal article" date="2016" name="Nat. Commun.">
        <title>Thousands of microbial genomes shed light on interconnected biogeochemical processes in an aquifer system.</title>
        <authorList>
            <person name="Anantharaman K."/>
            <person name="Brown C.T."/>
            <person name="Hug L.A."/>
            <person name="Sharon I."/>
            <person name="Castelle C.J."/>
            <person name="Probst A.J."/>
            <person name="Thomas B.C."/>
            <person name="Singh A."/>
            <person name="Wilkins M.J."/>
            <person name="Karaoz U."/>
            <person name="Brodie E.L."/>
            <person name="Williams K.H."/>
            <person name="Hubbard S.S."/>
            <person name="Banfield J.F."/>
        </authorList>
    </citation>
    <scope>NUCLEOTIDE SEQUENCE [LARGE SCALE GENOMIC DNA]</scope>
</reference>
<accession>A0A1G2Q0X8</accession>
<keyword evidence="2" id="KW-0479">Metal-binding</keyword>
<dbReference type="PROSITE" id="PS01066">
    <property type="entry name" value="UPP_SYNTHASE"/>
    <property type="match status" value="1"/>
</dbReference>
<comment type="cofactor">
    <cofactor evidence="2">
        <name>Mg(2+)</name>
        <dbReference type="ChEBI" id="CHEBI:18420"/>
    </cofactor>
    <text evidence="2">Binds 2 magnesium ions per subunit.</text>
</comment>
<sequence>MSDIKHVGVIVDGNRRWAKARGLPTLEGHRAGYVRVKELARWLFARGVAYASFYLFSRENWKRSQSEVSYLMALLEQGLKKDTAEFVRDSIRLRFAGLRAGLSTSLQELMIKAEQATVAGNKGTVVACINYGGQQEIVEAVQQLAKSGSDLSGLTLDQLKAALTTAELPPADLIIRTSGEQRLSNFLLWESAYSELYFTPQLFPDFTETDLDQALSWFNDRQRRFGS</sequence>
<dbReference type="GO" id="GO:0045547">
    <property type="term" value="F:ditrans,polycis-polyprenyl diphosphate synthase [(2E,6E)-farnesyl diphosphate specific] activity"/>
    <property type="evidence" value="ECO:0007669"/>
    <property type="project" value="TreeGrafter"/>
</dbReference>
<dbReference type="InterPro" id="IPR001441">
    <property type="entry name" value="UPP_synth-like"/>
</dbReference>
<dbReference type="AlphaFoldDB" id="A0A1G2Q0X8"/>
<dbReference type="CDD" id="cd00475">
    <property type="entry name" value="Cis_IPPS"/>
    <property type="match status" value="1"/>
</dbReference>
<dbReference type="Pfam" id="PF01255">
    <property type="entry name" value="Prenyltransf"/>
    <property type="match status" value="1"/>
</dbReference>
<dbReference type="GO" id="GO:0000287">
    <property type="term" value="F:magnesium ion binding"/>
    <property type="evidence" value="ECO:0007669"/>
    <property type="project" value="UniProtKB-UniRule"/>
</dbReference>
<dbReference type="HAMAP" id="MF_01139">
    <property type="entry name" value="ISPT"/>
    <property type="match status" value="1"/>
</dbReference>